<dbReference type="InterPro" id="IPR043734">
    <property type="entry name" value="DUF5678"/>
</dbReference>
<gene>
    <name evidence="2" type="ORF">JFN90_09805</name>
</gene>
<keyword evidence="3" id="KW-1185">Reference proteome</keyword>
<sequence length="62" mass="7026">MTEKIDPFTIKVQEKHAGKYVALKSFLEPIIVAYGKNPHRVLAAAKKKGYDKAVLLFNGPWR</sequence>
<dbReference type="Pfam" id="PF18929">
    <property type="entry name" value="DUF5678"/>
    <property type="match status" value="1"/>
</dbReference>
<proteinExistence type="predicted"/>
<dbReference type="RefSeq" id="WP_199394937.1">
    <property type="nucleotide sequence ID" value="NZ_JAEMHK010000006.1"/>
</dbReference>
<organism evidence="2 3">
    <name type="scientific">Geomonas propionica</name>
    <dbReference type="NCBI Taxonomy" id="2798582"/>
    <lineage>
        <taxon>Bacteria</taxon>
        <taxon>Pseudomonadati</taxon>
        <taxon>Thermodesulfobacteriota</taxon>
        <taxon>Desulfuromonadia</taxon>
        <taxon>Geobacterales</taxon>
        <taxon>Geobacteraceae</taxon>
        <taxon>Geomonas</taxon>
    </lineage>
</organism>
<accession>A0ABS0YR85</accession>
<reference evidence="2 3" key="1">
    <citation type="submission" date="2020-12" db="EMBL/GenBank/DDBJ databases">
        <title>Geomonas sp. Red259, isolated from paddy soil.</title>
        <authorList>
            <person name="Xu Z."/>
            <person name="Zhang Z."/>
            <person name="Masuda Y."/>
            <person name="Itoh H."/>
            <person name="Senoo K."/>
        </authorList>
    </citation>
    <scope>NUCLEOTIDE SEQUENCE [LARGE SCALE GENOMIC DNA]</scope>
    <source>
        <strain evidence="2 3">Red259</strain>
    </source>
</reference>
<dbReference type="Proteomes" id="UP000641025">
    <property type="component" value="Unassembled WGS sequence"/>
</dbReference>
<dbReference type="EMBL" id="JAEMHK010000006">
    <property type="protein sequence ID" value="MBJ6800428.1"/>
    <property type="molecule type" value="Genomic_DNA"/>
</dbReference>
<name>A0ABS0YR85_9BACT</name>
<protein>
    <recommendedName>
        <fullName evidence="1">DUF5678 domain-containing protein</fullName>
    </recommendedName>
</protein>
<comment type="caution">
    <text evidence="2">The sequence shown here is derived from an EMBL/GenBank/DDBJ whole genome shotgun (WGS) entry which is preliminary data.</text>
</comment>
<feature type="domain" description="DUF5678" evidence="1">
    <location>
        <begin position="12"/>
        <end position="56"/>
    </location>
</feature>
<evidence type="ECO:0000313" key="3">
    <source>
        <dbReference type="Proteomes" id="UP000641025"/>
    </source>
</evidence>
<evidence type="ECO:0000313" key="2">
    <source>
        <dbReference type="EMBL" id="MBJ6800428.1"/>
    </source>
</evidence>
<evidence type="ECO:0000259" key="1">
    <source>
        <dbReference type="Pfam" id="PF18929"/>
    </source>
</evidence>